<dbReference type="InterPro" id="IPR045865">
    <property type="entry name" value="ACT-like_dom_sf"/>
</dbReference>
<dbReference type="AlphaFoldDB" id="A0A4R2RUH2"/>
<evidence type="ECO:0000256" key="16">
    <source>
        <dbReference type="PIRSR" id="PIRSR000098-1"/>
    </source>
</evidence>
<dbReference type="CDD" id="cd04881">
    <property type="entry name" value="ACT_HSDH-Hom"/>
    <property type="match status" value="1"/>
</dbReference>
<dbReference type="Pfam" id="PF01842">
    <property type="entry name" value="ACT"/>
    <property type="match status" value="1"/>
</dbReference>
<dbReference type="Gene3D" id="3.30.70.260">
    <property type="match status" value="1"/>
</dbReference>
<dbReference type="GO" id="GO:0004412">
    <property type="term" value="F:homoserine dehydrogenase activity"/>
    <property type="evidence" value="ECO:0007669"/>
    <property type="project" value="UniProtKB-EC"/>
</dbReference>
<comment type="caution">
    <text evidence="21">The sequence shown here is derived from an EMBL/GenBank/DDBJ whole genome shotgun (WGS) entry which is preliminary data.</text>
</comment>
<evidence type="ECO:0000256" key="4">
    <source>
        <dbReference type="ARBA" id="ARBA00006753"/>
    </source>
</evidence>
<dbReference type="UniPathway" id="UPA00050">
    <property type="reaction ID" value="UER00063"/>
</dbReference>
<evidence type="ECO:0000256" key="3">
    <source>
        <dbReference type="ARBA" id="ARBA00005062"/>
    </source>
</evidence>
<dbReference type="Proteomes" id="UP000294813">
    <property type="component" value="Unassembled WGS sequence"/>
</dbReference>
<comment type="pathway">
    <text evidence="3 18">Amino-acid biosynthesis; L-methionine biosynthesis via de novo pathway; L-homoserine from L-aspartate: step 3/3.</text>
</comment>
<dbReference type="FunFam" id="3.40.50.720:FF:000062">
    <property type="entry name" value="Homoserine dehydrogenase"/>
    <property type="match status" value="1"/>
</dbReference>
<dbReference type="EC" id="1.1.1.3" evidence="5 18"/>
<dbReference type="PIRSF" id="PIRSF000098">
    <property type="entry name" value="Homoser_dehydrog"/>
    <property type="match status" value="1"/>
</dbReference>
<evidence type="ECO:0000256" key="5">
    <source>
        <dbReference type="ARBA" id="ARBA00013213"/>
    </source>
</evidence>
<keyword evidence="22" id="KW-1185">Reference proteome</keyword>
<evidence type="ECO:0000256" key="15">
    <source>
        <dbReference type="ARBA" id="ARBA00048841"/>
    </source>
</evidence>
<name>A0A4R2RUH2_9FIRM</name>
<dbReference type="FunFam" id="3.30.360.10:FF:000005">
    <property type="entry name" value="Homoserine dehydrogenase"/>
    <property type="match status" value="1"/>
</dbReference>
<dbReference type="PROSITE" id="PS01042">
    <property type="entry name" value="HOMOSER_DHGENASE"/>
    <property type="match status" value="1"/>
</dbReference>
<dbReference type="PROSITE" id="PS00318">
    <property type="entry name" value="HMG_COA_REDUCTASE_2"/>
    <property type="match status" value="1"/>
</dbReference>
<dbReference type="EMBL" id="SLXT01000017">
    <property type="protein sequence ID" value="TCP63581.1"/>
    <property type="molecule type" value="Genomic_DNA"/>
</dbReference>
<dbReference type="SUPFAM" id="SSF55021">
    <property type="entry name" value="ACT-like"/>
    <property type="match status" value="1"/>
</dbReference>
<feature type="binding site" evidence="17">
    <location>
        <begin position="16"/>
        <end position="23"/>
    </location>
    <ligand>
        <name>NADP(+)</name>
        <dbReference type="ChEBI" id="CHEBI:58349"/>
    </ligand>
</feature>
<dbReference type="InterPro" id="IPR016204">
    <property type="entry name" value="HDH"/>
</dbReference>
<dbReference type="InterPro" id="IPR005106">
    <property type="entry name" value="Asp/hSer_DH_NAD-bd"/>
</dbReference>
<evidence type="ECO:0000256" key="2">
    <source>
        <dbReference type="ARBA" id="ARBA00005056"/>
    </source>
</evidence>
<keyword evidence="11 18" id="KW-0560">Oxidoreductase</keyword>
<keyword evidence="13" id="KW-0915">Sodium</keyword>
<dbReference type="PANTHER" id="PTHR43331">
    <property type="entry name" value="HOMOSERINE DEHYDROGENASE"/>
    <property type="match status" value="1"/>
</dbReference>
<dbReference type="SUPFAM" id="SSF55347">
    <property type="entry name" value="Glyceraldehyde-3-phosphate dehydrogenase-like, C-terminal domain"/>
    <property type="match status" value="1"/>
</dbReference>
<dbReference type="GO" id="GO:0009088">
    <property type="term" value="P:threonine biosynthetic process"/>
    <property type="evidence" value="ECO:0007669"/>
    <property type="project" value="UniProtKB-UniPathway"/>
</dbReference>
<evidence type="ECO:0000256" key="11">
    <source>
        <dbReference type="ARBA" id="ARBA00023002"/>
    </source>
</evidence>
<evidence type="ECO:0000256" key="7">
    <source>
        <dbReference type="ARBA" id="ARBA00022605"/>
    </source>
</evidence>
<evidence type="ECO:0000256" key="10">
    <source>
        <dbReference type="ARBA" id="ARBA00022857"/>
    </source>
</evidence>
<dbReference type="GO" id="GO:0046872">
    <property type="term" value="F:metal ion binding"/>
    <property type="evidence" value="ECO:0007669"/>
    <property type="project" value="UniProtKB-KW"/>
</dbReference>
<comment type="cofactor">
    <cofactor evidence="1">
        <name>a metal cation</name>
        <dbReference type="ChEBI" id="CHEBI:25213"/>
    </cofactor>
</comment>
<evidence type="ECO:0000256" key="8">
    <source>
        <dbReference type="ARBA" id="ARBA00022697"/>
    </source>
</evidence>
<comment type="catalytic activity">
    <reaction evidence="15">
        <text>L-homoserine + NADP(+) = L-aspartate 4-semialdehyde + NADPH + H(+)</text>
        <dbReference type="Rhea" id="RHEA:15761"/>
        <dbReference type="ChEBI" id="CHEBI:15378"/>
        <dbReference type="ChEBI" id="CHEBI:57476"/>
        <dbReference type="ChEBI" id="CHEBI:57783"/>
        <dbReference type="ChEBI" id="CHEBI:58349"/>
        <dbReference type="ChEBI" id="CHEBI:537519"/>
        <dbReference type="EC" id="1.1.1.3"/>
    </reaction>
    <physiologicalReaction direction="right-to-left" evidence="15">
        <dbReference type="Rhea" id="RHEA:15763"/>
    </physiologicalReaction>
</comment>
<dbReference type="InterPro" id="IPR023076">
    <property type="entry name" value="HMG_CoA_Rdtase_CS"/>
</dbReference>
<sequence length="435" mass="46717">MKGVEKMQEPIWIGMLGLGTVGGGTLHILQSRAEDITRRLGRPVKVKKVLVRNLQKPRSVPVDAELLTDNPADILADPEISIVVEVMGGIHPALDYLETALKAGKNVVTANKDLMAVHGQQLFDLAAAKELDVEFEASVAGGIPIIRPLKICLAGNRIEVIKGIINGTTNFILSKMTSEGSDFADVLKEAQELGYAEADPTADVEGLDAARKLAILASIGFNSRVTLDQVYVEGITGITARDIEYAQQLGYTIKLLGIAKESEGQVEARVHPAMIPSQHPLATVQDAFNAIFVKGDAVGETMFYGRGAGDLPTGSAVVGDIIDVARNIINGHTGRIACTCYHEKRVKPIGQVECCYYLRLLVTEKPGVLASIAGVFGDQGVSIQTLIQKEQIESAAEIVLVTHHVREENLQKALQILATLPTVEAIGNVIRVEKD</sequence>
<accession>A0A4R2RUH2</accession>
<dbReference type="GO" id="GO:0004420">
    <property type="term" value="F:hydroxymethylglutaryl-CoA reductase (NADPH) activity"/>
    <property type="evidence" value="ECO:0007669"/>
    <property type="project" value="InterPro"/>
</dbReference>
<dbReference type="Gene3D" id="3.30.360.10">
    <property type="entry name" value="Dihydrodipicolinate Reductase, domain 2"/>
    <property type="match status" value="1"/>
</dbReference>
<dbReference type="GO" id="GO:0050661">
    <property type="term" value="F:NADP binding"/>
    <property type="evidence" value="ECO:0007669"/>
    <property type="project" value="InterPro"/>
</dbReference>
<dbReference type="Pfam" id="PF03447">
    <property type="entry name" value="NAD_binding_3"/>
    <property type="match status" value="1"/>
</dbReference>
<dbReference type="NCBIfam" id="NF004976">
    <property type="entry name" value="PRK06349.1"/>
    <property type="match status" value="1"/>
</dbReference>
<dbReference type="InterPro" id="IPR019811">
    <property type="entry name" value="HDH_CS"/>
</dbReference>
<dbReference type="Pfam" id="PF00742">
    <property type="entry name" value="Homoserine_dh"/>
    <property type="match status" value="1"/>
</dbReference>
<evidence type="ECO:0000256" key="18">
    <source>
        <dbReference type="RuleBase" id="RU000579"/>
    </source>
</evidence>
<keyword evidence="8 18" id="KW-0791">Threonine biosynthesis</keyword>
<feature type="active site" description="Proton donor" evidence="16">
    <location>
        <position position="212"/>
    </location>
</feature>
<evidence type="ECO:0000259" key="20">
    <source>
        <dbReference type="PROSITE" id="PS51671"/>
    </source>
</evidence>
<dbReference type="UniPathway" id="UPA00051">
    <property type="reaction ID" value="UER00465"/>
</dbReference>
<dbReference type="InterPro" id="IPR001342">
    <property type="entry name" value="HDH_cat"/>
</dbReference>
<dbReference type="InterPro" id="IPR036291">
    <property type="entry name" value="NAD(P)-bd_dom_sf"/>
</dbReference>
<keyword evidence="7 18" id="KW-0028">Amino-acid biosynthesis</keyword>
<dbReference type="Gene3D" id="3.40.50.720">
    <property type="entry name" value="NAD(P)-binding Rossmann-like Domain"/>
    <property type="match status" value="1"/>
</dbReference>
<evidence type="ECO:0000256" key="6">
    <source>
        <dbReference type="ARBA" id="ARBA00013376"/>
    </source>
</evidence>
<proteinExistence type="inferred from homology"/>
<feature type="binding site" evidence="17">
    <location>
        <position position="112"/>
    </location>
    <ligand>
        <name>NADPH</name>
        <dbReference type="ChEBI" id="CHEBI:57783"/>
    </ligand>
</feature>
<gene>
    <name evidence="21" type="ORF">EDD73_1176</name>
</gene>
<feature type="binding site" evidence="17">
    <location>
        <position position="197"/>
    </location>
    <ligand>
        <name>L-homoserine</name>
        <dbReference type="ChEBI" id="CHEBI:57476"/>
    </ligand>
</feature>
<feature type="domain" description="ACT" evidence="20">
    <location>
        <begin position="357"/>
        <end position="435"/>
    </location>
</feature>
<evidence type="ECO:0000256" key="13">
    <source>
        <dbReference type="ARBA" id="ARBA00023053"/>
    </source>
</evidence>
<evidence type="ECO:0000256" key="17">
    <source>
        <dbReference type="PIRSR" id="PIRSR000098-2"/>
    </source>
</evidence>
<evidence type="ECO:0000256" key="9">
    <source>
        <dbReference type="ARBA" id="ARBA00022723"/>
    </source>
</evidence>
<reference evidence="21 22" key="1">
    <citation type="submission" date="2019-03" db="EMBL/GenBank/DDBJ databases">
        <title>Genomic Encyclopedia of Type Strains, Phase IV (KMG-IV): sequencing the most valuable type-strain genomes for metagenomic binning, comparative biology and taxonomic classification.</title>
        <authorList>
            <person name="Goeker M."/>
        </authorList>
    </citation>
    <scope>NUCLEOTIDE SEQUENCE [LARGE SCALE GENOMIC DNA]</scope>
    <source>
        <strain evidence="21 22">DSM 11170</strain>
    </source>
</reference>
<comment type="similarity">
    <text evidence="4 19">Belongs to the homoserine dehydrogenase family.</text>
</comment>
<keyword evidence="9" id="KW-0479">Metal-binding</keyword>
<dbReference type="SUPFAM" id="SSF51735">
    <property type="entry name" value="NAD(P)-binding Rossmann-fold domains"/>
    <property type="match status" value="1"/>
</dbReference>
<protein>
    <recommendedName>
        <fullName evidence="6 18">Homoserine dehydrogenase</fullName>
        <ecNumber evidence="5 18">1.1.1.3</ecNumber>
    </recommendedName>
</protein>
<dbReference type="PROSITE" id="PS51671">
    <property type="entry name" value="ACT"/>
    <property type="match status" value="1"/>
</dbReference>
<keyword evidence="10 17" id="KW-0521">NADP</keyword>
<dbReference type="InterPro" id="IPR002912">
    <property type="entry name" value="ACT_dom"/>
</dbReference>
<keyword evidence="12" id="KW-0520">NAD</keyword>
<evidence type="ECO:0000313" key="22">
    <source>
        <dbReference type="Proteomes" id="UP000294813"/>
    </source>
</evidence>
<evidence type="ECO:0000256" key="19">
    <source>
        <dbReference type="RuleBase" id="RU004171"/>
    </source>
</evidence>
<organism evidence="21 22">
    <name type="scientific">Heliophilum fasciatum</name>
    <dbReference type="NCBI Taxonomy" id="35700"/>
    <lineage>
        <taxon>Bacteria</taxon>
        <taxon>Bacillati</taxon>
        <taxon>Bacillota</taxon>
        <taxon>Clostridia</taxon>
        <taxon>Eubacteriales</taxon>
        <taxon>Heliobacteriaceae</taxon>
        <taxon>Heliophilum</taxon>
    </lineage>
</organism>
<evidence type="ECO:0000256" key="12">
    <source>
        <dbReference type="ARBA" id="ARBA00023027"/>
    </source>
</evidence>
<evidence type="ECO:0000256" key="1">
    <source>
        <dbReference type="ARBA" id="ARBA00001920"/>
    </source>
</evidence>
<keyword evidence="14 18" id="KW-0486">Methionine biosynthesis</keyword>
<dbReference type="PANTHER" id="PTHR43331:SF1">
    <property type="entry name" value="HOMOSERINE DEHYDROGENASE"/>
    <property type="match status" value="1"/>
</dbReference>
<dbReference type="GO" id="GO:0009086">
    <property type="term" value="P:methionine biosynthetic process"/>
    <property type="evidence" value="ECO:0007669"/>
    <property type="project" value="UniProtKB-KW"/>
</dbReference>
<comment type="pathway">
    <text evidence="2 18">Amino-acid biosynthesis; L-threonine biosynthesis; L-threonine from L-aspartate: step 3/5.</text>
</comment>
<evidence type="ECO:0000256" key="14">
    <source>
        <dbReference type="ARBA" id="ARBA00023167"/>
    </source>
</evidence>
<evidence type="ECO:0000313" key="21">
    <source>
        <dbReference type="EMBL" id="TCP63581.1"/>
    </source>
</evidence>